<organism evidence="1 2">
    <name type="scientific">Liparis tanakae</name>
    <name type="common">Tanaka's snailfish</name>
    <dbReference type="NCBI Taxonomy" id="230148"/>
    <lineage>
        <taxon>Eukaryota</taxon>
        <taxon>Metazoa</taxon>
        <taxon>Chordata</taxon>
        <taxon>Craniata</taxon>
        <taxon>Vertebrata</taxon>
        <taxon>Euteleostomi</taxon>
        <taxon>Actinopterygii</taxon>
        <taxon>Neopterygii</taxon>
        <taxon>Teleostei</taxon>
        <taxon>Neoteleostei</taxon>
        <taxon>Acanthomorphata</taxon>
        <taxon>Eupercaria</taxon>
        <taxon>Perciformes</taxon>
        <taxon>Cottioidei</taxon>
        <taxon>Cottales</taxon>
        <taxon>Liparidae</taxon>
        <taxon>Liparis</taxon>
    </lineage>
</organism>
<name>A0A4Z2JBL1_9TELE</name>
<evidence type="ECO:0000313" key="2">
    <source>
        <dbReference type="Proteomes" id="UP000314294"/>
    </source>
</evidence>
<protein>
    <submittedName>
        <fullName evidence="1">Uncharacterized protein</fullName>
    </submittedName>
</protein>
<dbReference type="AlphaFoldDB" id="A0A4Z2JBL1"/>
<dbReference type="Proteomes" id="UP000314294">
    <property type="component" value="Unassembled WGS sequence"/>
</dbReference>
<keyword evidence="2" id="KW-1185">Reference proteome</keyword>
<proteinExistence type="predicted"/>
<sequence>MYNSLRSSMGSMMKSSSLVEICIRQSKTPRHRAMDTMAAEHSGFLIGCQVSLYAAAPVNNALTQLVDSYGIRGGAQPPFT</sequence>
<accession>A0A4Z2JBL1</accession>
<reference evidence="1 2" key="1">
    <citation type="submission" date="2019-03" db="EMBL/GenBank/DDBJ databases">
        <title>First draft genome of Liparis tanakae, snailfish: a comprehensive survey of snailfish specific genes.</title>
        <authorList>
            <person name="Kim W."/>
            <person name="Song I."/>
            <person name="Jeong J.-H."/>
            <person name="Kim D."/>
            <person name="Kim S."/>
            <person name="Ryu S."/>
            <person name="Song J.Y."/>
            <person name="Lee S.K."/>
        </authorList>
    </citation>
    <scope>NUCLEOTIDE SEQUENCE [LARGE SCALE GENOMIC DNA]</scope>
    <source>
        <tissue evidence="1">Muscle</tissue>
    </source>
</reference>
<comment type="caution">
    <text evidence="1">The sequence shown here is derived from an EMBL/GenBank/DDBJ whole genome shotgun (WGS) entry which is preliminary data.</text>
</comment>
<gene>
    <name evidence="1" type="ORF">EYF80_002052</name>
</gene>
<evidence type="ECO:0000313" key="1">
    <source>
        <dbReference type="EMBL" id="TNN87705.1"/>
    </source>
</evidence>
<dbReference type="EMBL" id="SRLO01000009">
    <property type="protein sequence ID" value="TNN87705.1"/>
    <property type="molecule type" value="Genomic_DNA"/>
</dbReference>